<sequence>MMTHDEMIKKMLENPAVKAEYNARSAEFALFEELLKARHQAGLTQADVAKRMGTQTPAVARLESGGGYKKHSPSLATLHKYADAVGCRLEVKLVPR</sequence>
<evidence type="ECO:0000313" key="2">
    <source>
        <dbReference type="EMBL" id="TGO02177.1"/>
    </source>
</evidence>
<dbReference type="InterPro" id="IPR001387">
    <property type="entry name" value="Cro/C1-type_HTH"/>
</dbReference>
<dbReference type="EMBL" id="JSZA02000200">
    <property type="protein sequence ID" value="TGO02177.1"/>
    <property type="molecule type" value="Genomic_DNA"/>
</dbReference>
<dbReference type="AlphaFoldDB" id="A0A4E0QLT2"/>
<dbReference type="CDD" id="cd00093">
    <property type="entry name" value="HTH_XRE"/>
    <property type="match status" value="1"/>
</dbReference>
<dbReference type="Proteomes" id="UP000030428">
    <property type="component" value="Unassembled WGS sequence"/>
</dbReference>
<name>A0A4E0QLT2_9GAMM</name>
<reference evidence="2 3" key="1">
    <citation type="journal article" date="2016" name="Front. Microbiol.">
        <title>Single-Cell (Meta-)Genomics of a Dimorphic Candidatus Thiomargarita nelsonii Reveals Genomic Plasticity.</title>
        <authorList>
            <person name="Flood B.E."/>
            <person name="Fliss P."/>
            <person name="Jones D.S."/>
            <person name="Dick G.J."/>
            <person name="Jain S."/>
            <person name="Kaster A.K."/>
            <person name="Winkel M."/>
            <person name="Mussmann M."/>
            <person name="Bailey J."/>
        </authorList>
    </citation>
    <scope>NUCLEOTIDE SEQUENCE [LARGE SCALE GENOMIC DNA]</scope>
    <source>
        <strain evidence="2">Hydrate Ridge</strain>
    </source>
</reference>
<comment type="caution">
    <text evidence="2">The sequence shown here is derived from an EMBL/GenBank/DDBJ whole genome shotgun (WGS) entry which is preliminary data.</text>
</comment>
<accession>A0A4E0QLT2</accession>
<dbReference type="PROSITE" id="PS50943">
    <property type="entry name" value="HTH_CROC1"/>
    <property type="match status" value="1"/>
</dbReference>
<evidence type="ECO:0000259" key="1">
    <source>
        <dbReference type="PROSITE" id="PS50943"/>
    </source>
</evidence>
<organism evidence="2 3">
    <name type="scientific">Candidatus Thiomargarita nelsonii</name>
    <dbReference type="NCBI Taxonomy" id="1003181"/>
    <lineage>
        <taxon>Bacteria</taxon>
        <taxon>Pseudomonadati</taxon>
        <taxon>Pseudomonadota</taxon>
        <taxon>Gammaproteobacteria</taxon>
        <taxon>Thiotrichales</taxon>
        <taxon>Thiotrichaceae</taxon>
        <taxon>Thiomargarita</taxon>
    </lineage>
</organism>
<gene>
    <name evidence="2" type="ORF">PN36_29255</name>
</gene>
<dbReference type="SUPFAM" id="SSF47413">
    <property type="entry name" value="lambda repressor-like DNA-binding domains"/>
    <property type="match status" value="1"/>
</dbReference>
<dbReference type="Gene3D" id="1.10.260.40">
    <property type="entry name" value="lambda repressor-like DNA-binding domains"/>
    <property type="match status" value="1"/>
</dbReference>
<dbReference type="InterPro" id="IPR010982">
    <property type="entry name" value="Lambda_DNA-bd_dom_sf"/>
</dbReference>
<dbReference type="Pfam" id="PF01381">
    <property type="entry name" value="HTH_3"/>
    <property type="match status" value="1"/>
</dbReference>
<evidence type="ECO:0000313" key="3">
    <source>
        <dbReference type="Proteomes" id="UP000030428"/>
    </source>
</evidence>
<dbReference type="SMART" id="SM00530">
    <property type="entry name" value="HTH_XRE"/>
    <property type="match status" value="1"/>
</dbReference>
<dbReference type="GO" id="GO:0003677">
    <property type="term" value="F:DNA binding"/>
    <property type="evidence" value="ECO:0007669"/>
    <property type="project" value="InterPro"/>
</dbReference>
<protein>
    <submittedName>
        <fullName evidence="2">XRE family transcriptional regulator</fullName>
    </submittedName>
</protein>
<proteinExistence type="predicted"/>
<feature type="domain" description="HTH cro/C1-type" evidence="1">
    <location>
        <begin position="34"/>
        <end position="92"/>
    </location>
</feature>
<keyword evidence="3" id="KW-1185">Reference proteome</keyword>